<protein>
    <submittedName>
        <fullName evidence="1">Uncharacterized protein</fullName>
    </submittedName>
</protein>
<name>A0A1A7C2C7_9BURK</name>
<dbReference type="Proteomes" id="UP000092713">
    <property type="component" value="Unassembled WGS sequence"/>
</dbReference>
<evidence type="ECO:0000313" key="1">
    <source>
        <dbReference type="EMBL" id="OBV39887.1"/>
    </source>
</evidence>
<evidence type="ECO:0000313" key="2">
    <source>
        <dbReference type="Proteomes" id="UP000092713"/>
    </source>
</evidence>
<accession>A0A1A7C2C7</accession>
<dbReference type="STRING" id="1747903.ASR47_1012110"/>
<sequence length="130" mass="14318">MMSEQPFDQGIPLLTEVLSGPEALHEMTAEPEDAPPARIAEPAPFLGPVVLQPDWDAIEARLTQRILHQVQGKIDHLLEERIAHVLQTALQNALIGMRGALREDLQQSLEQIVANAVSHELGHLHPPSVQ</sequence>
<dbReference type="PATRIC" id="fig|1747903.4.peg.3505"/>
<dbReference type="EMBL" id="LOCQ01000051">
    <property type="protein sequence ID" value="OBV39887.1"/>
    <property type="molecule type" value="Genomic_DNA"/>
</dbReference>
<dbReference type="OrthoDB" id="8779130at2"/>
<proteinExistence type="predicted"/>
<reference evidence="1 2" key="1">
    <citation type="submission" date="2016-04" db="EMBL/GenBank/DDBJ databases">
        <title>Draft genome sequence of Janthinobacterium psychrotolerans sp. nov., isolated from freshwater sediments in Denmark.</title>
        <authorList>
            <person name="Gong X."/>
            <person name="Skrivergaard S."/>
            <person name="Korsgaard B.S."/>
            <person name="Schreiber L."/>
            <person name="Marshall I.P."/>
            <person name="Finster K."/>
            <person name="Schramm A."/>
        </authorList>
    </citation>
    <scope>NUCLEOTIDE SEQUENCE [LARGE SCALE GENOMIC DNA]</scope>
    <source>
        <strain evidence="1 2">S3-2</strain>
    </source>
</reference>
<gene>
    <name evidence="1" type="ORF">ASR47_1012110</name>
</gene>
<dbReference type="RefSeq" id="WP_082988836.1">
    <property type="nucleotide sequence ID" value="NZ_LOCQ01000051.1"/>
</dbReference>
<comment type="caution">
    <text evidence="1">The sequence shown here is derived from an EMBL/GenBank/DDBJ whole genome shotgun (WGS) entry which is preliminary data.</text>
</comment>
<dbReference type="AlphaFoldDB" id="A0A1A7C2C7"/>
<keyword evidence="2" id="KW-1185">Reference proteome</keyword>
<organism evidence="1 2">
    <name type="scientific">Janthinobacterium psychrotolerans</name>
    <dbReference type="NCBI Taxonomy" id="1747903"/>
    <lineage>
        <taxon>Bacteria</taxon>
        <taxon>Pseudomonadati</taxon>
        <taxon>Pseudomonadota</taxon>
        <taxon>Betaproteobacteria</taxon>
        <taxon>Burkholderiales</taxon>
        <taxon>Oxalobacteraceae</taxon>
        <taxon>Janthinobacterium</taxon>
    </lineage>
</organism>